<evidence type="ECO:0000256" key="1">
    <source>
        <dbReference type="ARBA" id="ARBA00007274"/>
    </source>
</evidence>
<dbReference type="Gene3D" id="2.160.10.10">
    <property type="entry name" value="Hexapeptide repeat proteins"/>
    <property type="match status" value="1"/>
</dbReference>
<protein>
    <submittedName>
        <fullName evidence="3">Acetyltransferase</fullName>
    </submittedName>
</protein>
<evidence type="ECO:0000259" key="2">
    <source>
        <dbReference type="Pfam" id="PF17836"/>
    </source>
</evidence>
<name>A0ABV5GAR4_9FLAO</name>
<evidence type="ECO:0000313" key="3">
    <source>
        <dbReference type="EMBL" id="MFB9088183.1"/>
    </source>
</evidence>
<dbReference type="Pfam" id="PF17836">
    <property type="entry name" value="PglD_N"/>
    <property type="match status" value="1"/>
</dbReference>
<feature type="domain" description="PglD N-terminal" evidence="2">
    <location>
        <begin position="3"/>
        <end position="83"/>
    </location>
</feature>
<keyword evidence="4" id="KW-1185">Reference proteome</keyword>
<dbReference type="Gene3D" id="3.40.50.20">
    <property type="match status" value="1"/>
</dbReference>
<reference evidence="3 4" key="1">
    <citation type="submission" date="2024-09" db="EMBL/GenBank/DDBJ databases">
        <authorList>
            <person name="Sun Q."/>
            <person name="Mori K."/>
        </authorList>
    </citation>
    <scope>NUCLEOTIDE SEQUENCE [LARGE SCALE GENOMIC DNA]</scope>
    <source>
        <strain evidence="3 4">CECT 8460</strain>
    </source>
</reference>
<dbReference type="InterPro" id="IPR050179">
    <property type="entry name" value="Trans_hexapeptide_repeat"/>
</dbReference>
<dbReference type="PANTHER" id="PTHR43300:SF7">
    <property type="entry name" value="UDP-N-ACETYLBACILLOSAMINE N-ACETYLTRANSFERASE"/>
    <property type="match status" value="1"/>
</dbReference>
<evidence type="ECO:0000313" key="4">
    <source>
        <dbReference type="Proteomes" id="UP001589576"/>
    </source>
</evidence>
<dbReference type="InterPro" id="IPR011004">
    <property type="entry name" value="Trimer_LpxA-like_sf"/>
</dbReference>
<dbReference type="EMBL" id="JBHMFB010000003">
    <property type="protein sequence ID" value="MFB9088183.1"/>
    <property type="molecule type" value="Genomic_DNA"/>
</dbReference>
<accession>A0ABV5GAR4</accession>
<comment type="similarity">
    <text evidence="1">Belongs to the transferase hexapeptide repeat family.</text>
</comment>
<dbReference type="Proteomes" id="UP001589576">
    <property type="component" value="Unassembled WGS sequence"/>
</dbReference>
<gene>
    <name evidence="3" type="ORF">ACFFUU_01055</name>
</gene>
<dbReference type="InterPro" id="IPR041561">
    <property type="entry name" value="PglD_N"/>
</dbReference>
<proteinExistence type="inferred from homology"/>
<sequence length="212" mass="23237">MKKIAIYGAGGFGREVACMINAINELEPKWDLVGFFDDNPATKKNKYGEILGNIDVLNNWETELSIVFSIANPLILKELVSKITNLLIDFPNIAAPNVNFLDKETLEMGKGNLFFFGARVSCDVKMGNFNMLNGFVSLGHDVQIGDYNILGPMVRISGSTVLKDSNFFGVQSIALQGIKIGSNIRVGANSVLIRNTKDNNLYVGNPAKLVKF</sequence>
<dbReference type="PANTHER" id="PTHR43300">
    <property type="entry name" value="ACETYLTRANSFERASE"/>
    <property type="match status" value="1"/>
</dbReference>
<dbReference type="SUPFAM" id="SSF51161">
    <property type="entry name" value="Trimeric LpxA-like enzymes"/>
    <property type="match status" value="1"/>
</dbReference>
<organism evidence="3 4">
    <name type="scientific">Flavobacterium paronense</name>
    <dbReference type="NCBI Taxonomy" id="1392775"/>
    <lineage>
        <taxon>Bacteria</taxon>
        <taxon>Pseudomonadati</taxon>
        <taxon>Bacteroidota</taxon>
        <taxon>Flavobacteriia</taxon>
        <taxon>Flavobacteriales</taxon>
        <taxon>Flavobacteriaceae</taxon>
        <taxon>Flavobacterium</taxon>
    </lineage>
</organism>
<comment type="caution">
    <text evidence="3">The sequence shown here is derived from an EMBL/GenBank/DDBJ whole genome shotgun (WGS) entry which is preliminary data.</text>
</comment>
<dbReference type="InterPro" id="IPR020019">
    <property type="entry name" value="AcTrfase_PglD-like"/>
</dbReference>
<dbReference type="CDD" id="cd03360">
    <property type="entry name" value="LbH_AT_putative"/>
    <property type="match status" value="1"/>
</dbReference>
<dbReference type="RefSeq" id="WP_290284792.1">
    <property type="nucleotide sequence ID" value="NZ_JAUFQN010000019.1"/>
</dbReference>